<feature type="binding site" evidence="6">
    <location>
        <begin position="251"/>
        <end position="254"/>
    </location>
    <ligand>
        <name>substrate</name>
    </ligand>
</feature>
<organism evidence="8 9">
    <name type="scientific">Pseudocercospora eumusae</name>
    <dbReference type="NCBI Taxonomy" id="321146"/>
    <lineage>
        <taxon>Eukaryota</taxon>
        <taxon>Fungi</taxon>
        <taxon>Dikarya</taxon>
        <taxon>Ascomycota</taxon>
        <taxon>Pezizomycotina</taxon>
        <taxon>Dothideomycetes</taxon>
        <taxon>Dothideomycetidae</taxon>
        <taxon>Mycosphaerellales</taxon>
        <taxon>Mycosphaerellaceae</taxon>
        <taxon>Pseudocercospora</taxon>
    </lineage>
</organism>
<dbReference type="AlphaFoldDB" id="A0A139HVZ0"/>
<evidence type="ECO:0000256" key="6">
    <source>
        <dbReference type="PIRSR" id="PIRSR001221-2"/>
    </source>
</evidence>
<sequence length="591" mass="64405">MHGRSLSFPSTSQLTSQFTLYKMSGTWQSIAARKQQERASRIPEAWRLTASQIDGAASNVLDVPRTCGLLLDSELKITENYDATSLLGELAIGRLKSEDVVRAFSKRAAIAQQLTNCLTEILFADALARARDLDNHLAIHGRPVGPLHGLPISLKDTFKIRGYDASIGIAGLCFKPATSNSALVDQLLSLGAVLFCKTNVPQTMMALDSHNNVFGRTLNPANKRLTAGGSSGGEGALLAMRGSLIGVGTDVGGSVRIPAACNGLFAVKPSHGRVPFAGQEGGTKPGSSKLGIEATAGPITTSLRDCELFLRVVADSHPESFDPEVVAQSWERQVPLDTRKPLRVGIVRTDGQTKPLPPIERLLDRVARTLQASRSSIEVVDVDASKILSQILKTFNGIISIDGANSWFDLLEATQEPLSPWLKGRLTRRPQKSLDEVRKLQAQKLELQTAFLEVWKKTADSNRADSKRERLDALIMPVAPHPILPIDRWNTVNYTGSLNLLDVSTGVLPVTDFSTNDLDGDVPTSQPINGWDKINREHWTQVDRREYVGSPLSIQVVTPRLTERKLVETMTVLHEALAPLRQHDGRSGSKL</sequence>
<evidence type="ECO:0000256" key="5">
    <source>
        <dbReference type="PIRSR" id="PIRSR001221-1"/>
    </source>
</evidence>
<evidence type="ECO:0000256" key="4">
    <source>
        <dbReference type="ARBA" id="ARBA00022801"/>
    </source>
</evidence>
<dbReference type="GO" id="GO:0004040">
    <property type="term" value="F:amidase activity"/>
    <property type="evidence" value="ECO:0007669"/>
    <property type="project" value="UniProtKB-EC"/>
</dbReference>
<evidence type="ECO:0000313" key="9">
    <source>
        <dbReference type="Proteomes" id="UP000070133"/>
    </source>
</evidence>
<feature type="active site" description="Charge relay system" evidence="5">
    <location>
        <position position="155"/>
    </location>
</feature>
<evidence type="ECO:0000256" key="1">
    <source>
        <dbReference type="ARBA" id="ARBA00001311"/>
    </source>
</evidence>
<comment type="catalytic activity">
    <reaction evidence="1">
        <text>a monocarboxylic acid amide + H2O = a monocarboxylate + NH4(+)</text>
        <dbReference type="Rhea" id="RHEA:12020"/>
        <dbReference type="ChEBI" id="CHEBI:15377"/>
        <dbReference type="ChEBI" id="CHEBI:28938"/>
        <dbReference type="ChEBI" id="CHEBI:35757"/>
        <dbReference type="ChEBI" id="CHEBI:83628"/>
        <dbReference type="EC" id="3.5.1.4"/>
    </reaction>
</comment>
<gene>
    <name evidence="8" type="ORF">AC578_8612</name>
</gene>
<evidence type="ECO:0000256" key="3">
    <source>
        <dbReference type="ARBA" id="ARBA00012922"/>
    </source>
</evidence>
<dbReference type="InterPro" id="IPR023631">
    <property type="entry name" value="Amidase_dom"/>
</dbReference>
<feature type="domain" description="Amidase" evidence="7">
    <location>
        <begin position="99"/>
        <end position="566"/>
    </location>
</feature>
<dbReference type="PROSITE" id="PS00571">
    <property type="entry name" value="AMIDASES"/>
    <property type="match status" value="1"/>
</dbReference>
<dbReference type="InterPro" id="IPR020556">
    <property type="entry name" value="Amidase_CS"/>
</dbReference>
<comment type="similarity">
    <text evidence="2">Belongs to the amidase family.</text>
</comment>
<dbReference type="PANTHER" id="PTHR46072:SF6">
    <property type="entry name" value="AMIDASE, PUTATIVE (AFU_ORTHOLOGUE AFUA_1G14530)-RELATED"/>
    <property type="match status" value="1"/>
</dbReference>
<dbReference type="EMBL" id="LFZN01000005">
    <property type="protein sequence ID" value="KXT06618.1"/>
    <property type="molecule type" value="Genomic_DNA"/>
</dbReference>
<evidence type="ECO:0000256" key="2">
    <source>
        <dbReference type="ARBA" id="ARBA00009199"/>
    </source>
</evidence>
<dbReference type="EC" id="3.5.1.4" evidence="3"/>
<dbReference type="InterPro" id="IPR036928">
    <property type="entry name" value="AS_sf"/>
</dbReference>
<evidence type="ECO:0000259" key="7">
    <source>
        <dbReference type="Pfam" id="PF01425"/>
    </source>
</evidence>
<feature type="active site" description="Charge relay system" evidence="5">
    <location>
        <position position="230"/>
    </location>
</feature>
<dbReference type="OrthoDB" id="6428749at2759"/>
<dbReference type="PIRSF" id="PIRSF001221">
    <property type="entry name" value="Amidase_fungi"/>
    <property type="match status" value="1"/>
</dbReference>
<feature type="binding site" evidence="6">
    <location>
        <position position="230"/>
    </location>
    <ligand>
        <name>substrate</name>
    </ligand>
</feature>
<dbReference type="Proteomes" id="UP000070133">
    <property type="component" value="Unassembled WGS sequence"/>
</dbReference>
<dbReference type="STRING" id="321146.A0A139HVZ0"/>
<keyword evidence="9" id="KW-1185">Reference proteome</keyword>
<dbReference type="Gene3D" id="3.90.1300.10">
    <property type="entry name" value="Amidase signature (AS) domain"/>
    <property type="match status" value="1"/>
</dbReference>
<reference evidence="8 9" key="1">
    <citation type="submission" date="2015-07" db="EMBL/GenBank/DDBJ databases">
        <title>Comparative genomics of the Sigatoka disease complex on banana suggests a link between parallel evolutionary changes in Pseudocercospora fijiensis and Pseudocercospora eumusae and increased virulence on the banana host.</title>
        <authorList>
            <person name="Chang T.-C."/>
            <person name="Salvucci A."/>
            <person name="Crous P.W."/>
            <person name="Stergiopoulos I."/>
        </authorList>
    </citation>
    <scope>NUCLEOTIDE SEQUENCE [LARGE SCALE GENOMIC DNA]</scope>
    <source>
        <strain evidence="8 9">CBS 114824</strain>
    </source>
</reference>
<keyword evidence="4" id="KW-0378">Hydrolase</keyword>
<dbReference type="SUPFAM" id="SSF75304">
    <property type="entry name" value="Amidase signature (AS) enzymes"/>
    <property type="match status" value="1"/>
</dbReference>
<feature type="binding site" evidence="6">
    <location>
        <position position="204"/>
    </location>
    <ligand>
        <name>substrate</name>
    </ligand>
</feature>
<feature type="active site" description="Acyl-ester intermediate" evidence="5">
    <location>
        <position position="254"/>
    </location>
</feature>
<proteinExistence type="inferred from homology"/>
<comment type="caution">
    <text evidence="8">The sequence shown here is derived from an EMBL/GenBank/DDBJ whole genome shotgun (WGS) entry which is preliminary data.</text>
</comment>
<dbReference type="PANTHER" id="PTHR46072">
    <property type="entry name" value="AMIDASE-RELATED-RELATED"/>
    <property type="match status" value="1"/>
</dbReference>
<dbReference type="Pfam" id="PF01425">
    <property type="entry name" value="Amidase"/>
    <property type="match status" value="1"/>
</dbReference>
<evidence type="ECO:0000313" key="8">
    <source>
        <dbReference type="EMBL" id="KXT06618.1"/>
    </source>
</evidence>
<name>A0A139HVZ0_9PEZI</name>
<protein>
    <recommendedName>
        <fullName evidence="3">amidase</fullName>
        <ecNumber evidence="3">3.5.1.4</ecNumber>
    </recommendedName>
</protein>
<accession>A0A139HVZ0</accession>